<dbReference type="Gene3D" id="1.10.390.10">
    <property type="entry name" value="Neutral Protease Domain 2"/>
    <property type="match status" value="1"/>
</dbReference>
<accession>A0A3D9L1U2</accession>
<dbReference type="InterPro" id="IPR024191">
    <property type="entry name" value="Peptidase_M61"/>
</dbReference>
<dbReference type="PIRSF" id="PIRSF016493">
    <property type="entry name" value="Glycyl_aminpptds"/>
    <property type="match status" value="1"/>
</dbReference>
<evidence type="ECO:0000313" key="2">
    <source>
        <dbReference type="EMBL" id="RED97065.1"/>
    </source>
</evidence>
<dbReference type="GO" id="GO:0006508">
    <property type="term" value="P:proteolysis"/>
    <property type="evidence" value="ECO:0007669"/>
    <property type="project" value="UniProtKB-KW"/>
</dbReference>
<gene>
    <name evidence="2" type="ORF">C7460_113114</name>
</gene>
<comment type="caution">
    <text evidence="2">The sequence shown here is derived from an EMBL/GenBank/DDBJ whole genome shotgun (WGS) entry which is preliminary data.</text>
</comment>
<dbReference type="EMBL" id="QREG01000013">
    <property type="protein sequence ID" value="RED97065.1"/>
    <property type="molecule type" value="Genomic_DNA"/>
</dbReference>
<dbReference type="OrthoDB" id="9778516at2"/>
<sequence length="594" mass="68139">MRILYFIFSLVVCFGVSAQEPIHYELDLTNIQHHELGITITFQQLDQDNLTLQMPNASPGRYALHNFAKNVYEEAAYDQNGKEIKLRRLTPYSWEVPVQDGYVRFRYTIFGNHADGTYMGVDARKLHLNMPATFVYGKELKNREIQLSIPGMPDGWSVATQLQMLTDSSFSAPDYYYFYDSPVMVGEIDWRRWEVAGQTIEIAMMHEGTPEELDNYTEWVKKIVAEQKRIYGSLPDFDFGRYTFLIAYNPWAVGDGMEHRNSTICTSSGSLKENEHDLIGTVAHEFFHAWNIERIRPQSLEPFDFANANMSEALWFGEGFTSYFDDLTLVRTGIITPEGYVNGLIGGLNYVLNSPARAFRSPMEMSHQATFVDAGTANDATNYSNNFVSYYSYGAVIGLGLDLTLRRDFNKTLDDYMQRMWERFGKPEQPYTMQDLQQELADYTNSEFAEEFFTSQIYGSELPDFEQLFADFGIKLSLKNPNSAYFANPKLSREGVVQSTVLRGTAFYDAGIEKGDQIISVDGREVTNTADLNRTINTLQVGQTYTIEYIQLGEIKTGNFTARQDPRITLSFLPEEQLKKRVIKRRAEWLRINN</sequence>
<evidence type="ECO:0000313" key="3">
    <source>
        <dbReference type="Proteomes" id="UP000256779"/>
    </source>
</evidence>
<dbReference type="InterPro" id="IPR001478">
    <property type="entry name" value="PDZ"/>
</dbReference>
<protein>
    <submittedName>
        <fullName evidence="2">Putative metalloprotease with PDZ domain</fullName>
    </submittedName>
</protein>
<dbReference type="RefSeq" id="WP_115868834.1">
    <property type="nucleotide sequence ID" value="NZ_QREG01000013.1"/>
</dbReference>
<dbReference type="InterPro" id="IPR040756">
    <property type="entry name" value="Peptidase_M61_N"/>
</dbReference>
<proteinExistence type="predicted"/>
<organism evidence="2 3">
    <name type="scientific">Marinoscillum furvescens DSM 4134</name>
    <dbReference type="NCBI Taxonomy" id="1122208"/>
    <lineage>
        <taxon>Bacteria</taxon>
        <taxon>Pseudomonadati</taxon>
        <taxon>Bacteroidota</taxon>
        <taxon>Cytophagia</taxon>
        <taxon>Cytophagales</taxon>
        <taxon>Reichenbachiellaceae</taxon>
        <taxon>Marinoscillum</taxon>
    </lineage>
</organism>
<keyword evidence="3" id="KW-1185">Reference proteome</keyword>
<dbReference type="InterPro" id="IPR027268">
    <property type="entry name" value="Peptidase_M4/M1_CTD_sf"/>
</dbReference>
<dbReference type="Pfam" id="PF17899">
    <property type="entry name" value="Peptidase_M61_N"/>
    <property type="match status" value="1"/>
</dbReference>
<dbReference type="InterPro" id="IPR036034">
    <property type="entry name" value="PDZ_sf"/>
</dbReference>
<dbReference type="Pfam" id="PF13180">
    <property type="entry name" value="PDZ_2"/>
    <property type="match status" value="1"/>
</dbReference>
<evidence type="ECO:0000259" key="1">
    <source>
        <dbReference type="SMART" id="SM00228"/>
    </source>
</evidence>
<keyword evidence="2" id="KW-0378">Hydrolase</keyword>
<dbReference type="GO" id="GO:0008237">
    <property type="term" value="F:metallopeptidase activity"/>
    <property type="evidence" value="ECO:0007669"/>
    <property type="project" value="UniProtKB-KW"/>
</dbReference>
<dbReference type="Pfam" id="PF05299">
    <property type="entry name" value="Peptidase_M61"/>
    <property type="match status" value="1"/>
</dbReference>
<keyword evidence="2" id="KW-0645">Protease</keyword>
<name>A0A3D9L1U2_MARFU</name>
<dbReference type="Gene3D" id="2.60.40.3650">
    <property type="match status" value="1"/>
</dbReference>
<dbReference type="Gene3D" id="2.30.42.10">
    <property type="match status" value="1"/>
</dbReference>
<reference evidence="2 3" key="1">
    <citation type="submission" date="2018-07" db="EMBL/GenBank/DDBJ databases">
        <title>Genomic Encyclopedia of Type Strains, Phase IV (KMG-IV): sequencing the most valuable type-strain genomes for metagenomic binning, comparative biology and taxonomic classification.</title>
        <authorList>
            <person name="Goeker M."/>
        </authorList>
    </citation>
    <scope>NUCLEOTIDE SEQUENCE [LARGE SCALE GENOMIC DNA]</scope>
    <source>
        <strain evidence="2 3">DSM 4134</strain>
    </source>
</reference>
<dbReference type="SUPFAM" id="SSF50156">
    <property type="entry name" value="PDZ domain-like"/>
    <property type="match status" value="1"/>
</dbReference>
<dbReference type="InterPro" id="IPR007963">
    <property type="entry name" value="Peptidase_M61_catalytic"/>
</dbReference>
<dbReference type="AlphaFoldDB" id="A0A3D9L1U2"/>
<keyword evidence="2" id="KW-0482">Metalloprotease</keyword>
<dbReference type="SUPFAM" id="SSF55486">
    <property type="entry name" value="Metalloproteases ('zincins'), catalytic domain"/>
    <property type="match status" value="1"/>
</dbReference>
<dbReference type="Proteomes" id="UP000256779">
    <property type="component" value="Unassembled WGS sequence"/>
</dbReference>
<dbReference type="SMART" id="SM00228">
    <property type="entry name" value="PDZ"/>
    <property type="match status" value="1"/>
</dbReference>
<feature type="domain" description="PDZ" evidence="1">
    <location>
        <begin position="470"/>
        <end position="553"/>
    </location>
</feature>